<dbReference type="Proteomes" id="UP001203852">
    <property type="component" value="Unassembled WGS sequence"/>
</dbReference>
<accession>A0AAN6E2M7</accession>
<evidence type="ECO:0000313" key="2">
    <source>
        <dbReference type="EMBL" id="KAI1615515.1"/>
    </source>
</evidence>
<feature type="region of interest" description="Disordered" evidence="1">
    <location>
        <begin position="1"/>
        <end position="37"/>
    </location>
</feature>
<keyword evidence="3" id="KW-1185">Reference proteome</keyword>
<protein>
    <submittedName>
        <fullName evidence="2">Uncharacterized protein</fullName>
    </submittedName>
</protein>
<comment type="caution">
    <text evidence="2">The sequence shown here is derived from an EMBL/GenBank/DDBJ whole genome shotgun (WGS) entry which is preliminary data.</text>
</comment>
<feature type="compositionally biased region" description="Acidic residues" evidence="1">
    <location>
        <begin position="529"/>
        <end position="538"/>
    </location>
</feature>
<dbReference type="EMBL" id="MU404352">
    <property type="protein sequence ID" value="KAI1615515.1"/>
    <property type="molecule type" value="Genomic_DNA"/>
</dbReference>
<sequence length="619" mass="71008">MSLPGPADGNESSKSPLATASTNLVPADTPTSSSPLANEENLTLLPFKFRIELGMILVVDHQKITDNADYLGYMYVHDPDYERIKEDYEEEDEIGGIPMYQSMEETWGQRKVHFLQGIIELEGGLDVCVGDRCKHGYKTWHVYRDYSMDFPEKYEDDEETLNIKRIRLQEDANFDGWDPEELPAPLWVDSVGVSLDSPYLECPSRGEQGICNGGLDEVTKYLGVLDDNYDKPWQCLSIEEHGRVHVTIGLPSKDGFADIPLSVLQHLAYLVIKYEDVILLFTSPWRAGWENTNSEDVGSNRAGIVENGNHLCSKFSLGPLEDVKRKIFSKDMTPTKLLRLLNAYHYWNYWEQPDEEVNWTTDKFVTFGTKQVTFRQLHGTMDQIRDWVRFVTALMRLAERKAMEPVPTPPAIDVCSKRDWGLREGSKYNNVFGTKDERMAELLDLLEFSGWEKWHWIEYWKISRCNVSTEFKEYRNCPGCGFYDPTDHKHYWRRRNYNGKRGDSVPPDDLDGNRRPRTPLPDPPNIDRDTDDESEYDSDGERIDDNDTNSAKSVNMSPDKDGSKSPKHDETHVQEEIPTAEDDLKVQDEELTGQKRKREGEGDATGVTDMPPAKCAREA</sequence>
<feature type="compositionally biased region" description="Basic and acidic residues" evidence="1">
    <location>
        <begin position="558"/>
        <end position="575"/>
    </location>
</feature>
<feature type="compositionally biased region" description="Polar residues" evidence="1">
    <location>
        <begin position="10"/>
        <end position="36"/>
    </location>
</feature>
<dbReference type="AlphaFoldDB" id="A0AAN6E2M7"/>
<organism evidence="2 3">
    <name type="scientific">Exophiala viscosa</name>
    <dbReference type="NCBI Taxonomy" id="2486360"/>
    <lineage>
        <taxon>Eukaryota</taxon>
        <taxon>Fungi</taxon>
        <taxon>Dikarya</taxon>
        <taxon>Ascomycota</taxon>
        <taxon>Pezizomycotina</taxon>
        <taxon>Eurotiomycetes</taxon>
        <taxon>Chaetothyriomycetidae</taxon>
        <taxon>Chaetothyriales</taxon>
        <taxon>Herpotrichiellaceae</taxon>
        <taxon>Exophiala</taxon>
    </lineage>
</organism>
<evidence type="ECO:0000313" key="3">
    <source>
        <dbReference type="Proteomes" id="UP001203852"/>
    </source>
</evidence>
<proteinExistence type="predicted"/>
<feature type="region of interest" description="Disordered" evidence="1">
    <location>
        <begin position="496"/>
        <end position="619"/>
    </location>
</feature>
<gene>
    <name evidence="2" type="ORF">EDD36DRAFT_417018</name>
</gene>
<name>A0AAN6E2M7_9EURO</name>
<reference evidence="2" key="1">
    <citation type="journal article" date="2022" name="bioRxiv">
        <title>Deciphering the potential niche of two novel black yeast fungi from a biological soil crust based on their genomes, phenotypes, and melanin regulation.</title>
        <authorList>
            <consortium name="DOE Joint Genome Institute"/>
            <person name="Carr E.C."/>
            <person name="Barton Q."/>
            <person name="Grambo S."/>
            <person name="Sullivan M."/>
            <person name="Renfro C.M."/>
            <person name="Kuo A."/>
            <person name="Pangilinan J."/>
            <person name="Lipzen A."/>
            <person name="Keymanesh K."/>
            <person name="Savage E."/>
            <person name="Barry K."/>
            <person name="Grigoriev I.V."/>
            <person name="Riekhof W.R."/>
            <person name="Harris S.S."/>
        </authorList>
    </citation>
    <scope>NUCLEOTIDE SEQUENCE</scope>
    <source>
        <strain evidence="2">JF 03-4F</strain>
    </source>
</reference>
<evidence type="ECO:0000256" key="1">
    <source>
        <dbReference type="SAM" id="MobiDB-lite"/>
    </source>
</evidence>